<dbReference type="PRINTS" id="PR00067">
    <property type="entry name" value="CATALASE"/>
</dbReference>
<dbReference type="GO" id="GO:0004096">
    <property type="term" value="F:catalase activity"/>
    <property type="evidence" value="ECO:0007669"/>
    <property type="project" value="UniProtKB-UniRule"/>
</dbReference>
<dbReference type="InterPro" id="IPR002226">
    <property type="entry name" value="Catalase_haem_BS"/>
</dbReference>
<dbReference type="InterPro" id="IPR029062">
    <property type="entry name" value="Class_I_gatase-like"/>
</dbReference>
<evidence type="ECO:0000256" key="3">
    <source>
        <dbReference type="ARBA" id="ARBA00012314"/>
    </source>
</evidence>
<dbReference type="GO" id="GO:0006979">
    <property type="term" value="P:response to oxidative stress"/>
    <property type="evidence" value="ECO:0007669"/>
    <property type="project" value="InterPro"/>
</dbReference>
<evidence type="ECO:0000256" key="8">
    <source>
        <dbReference type="ARBA" id="ARBA00023004"/>
    </source>
</evidence>
<reference evidence="17" key="1">
    <citation type="submission" date="2021-03" db="EMBL/GenBank/DDBJ databases">
        <title>Genomic Encyclopedia of Type Strains, Phase IV (KMG-IV): sequencing the most valuable type-strain genomes for metagenomic binning, comparative biology and taxonomic classification.</title>
        <authorList>
            <person name="Goeker M."/>
        </authorList>
    </citation>
    <scope>NUCLEOTIDE SEQUENCE</scope>
    <source>
        <strain evidence="17">DSM 107338</strain>
    </source>
</reference>
<feature type="binding site" description="axial binding residue" evidence="12">
    <location>
        <position position="363"/>
    </location>
    <ligand>
        <name>heme</name>
        <dbReference type="ChEBI" id="CHEBI:30413"/>
    </ligand>
    <ligandPart>
        <name>Fe</name>
        <dbReference type="ChEBI" id="CHEBI:18248"/>
    </ligandPart>
</feature>
<dbReference type="CDD" id="cd03132">
    <property type="entry name" value="GATase1_catalase"/>
    <property type="match status" value="1"/>
</dbReference>
<dbReference type="PROSITE" id="PS00438">
    <property type="entry name" value="CATALASE_2"/>
    <property type="match status" value="1"/>
</dbReference>
<sequence>MSETPKINENSKQEQLEQFRVDDANQKMTTNQGLKVSEDELSLTAGERGPTLMEDFHFREKMTHFDHERIPERVVHARGSGAHGVFELYESMKPYTKAKFLQDPNVKTPVFVRFSTVVGFRGSSDIVRDVRGFATKFYTEEGNYDLVANNMPVFFIQDGIKFPDIVHAIKPEPHNEIPQATGAHDTFWDFVANNQESAHQVMWLMSDRAIPKSYRTMQGFGIHTFRFVNDQGKAHFVKFHWIPKLGVHSLVWDEAQKIAGKNPDFNRQDLFDAIEMGNFPEYEFGVQIIEEKDEFSFDFDILDPTKLWPEEDVPVKIIGKLTLNRNVDNFFAETEQVAFHPGHVVPGIDFTNDPLLQGRLFSYTDTQLIRLGGPNFHEIPINKPVCPFHNNQRDGYHRQTINKGPVAYHNNSLAANTPSPASESEGGFVHYQEKVEGKIVRSRSDSFNDHFSQVKLFWNSMSPTEKNHIISAFSYELGHVKNMAIRQHVVDMYGNVDSALATEVAKNIGVNPPTTEESNVTKSSPVLSQENTFMSHETRKVGVILQNGFQGEEVKEVLQGLNVSKIMYETISDKQGVVTGTNNVELKVDETFTTTGAVLYDAIYIIGGSEVDEAFYKNAEHFVNEAFKHYKPIGASHDGVKWLEESNLIGSPGVVDGSGQKFIKQFIEAIGAHRHWDRNVI</sequence>
<dbReference type="Gene3D" id="2.40.180.10">
    <property type="entry name" value="Catalase core domain"/>
    <property type="match status" value="1"/>
</dbReference>
<feature type="domain" description="Catalase core" evidence="16">
    <location>
        <begin position="29"/>
        <end position="417"/>
    </location>
</feature>
<dbReference type="Pfam" id="PF06628">
    <property type="entry name" value="Catalase-rel"/>
    <property type="match status" value="1"/>
</dbReference>
<dbReference type="CDD" id="cd08155">
    <property type="entry name" value="catalase_clade_2"/>
    <property type="match status" value="1"/>
</dbReference>
<dbReference type="Proteomes" id="UP001138793">
    <property type="component" value="Unassembled WGS sequence"/>
</dbReference>
<dbReference type="InterPro" id="IPR018028">
    <property type="entry name" value="Catalase"/>
</dbReference>
<dbReference type="OrthoDB" id="9760293at2"/>
<dbReference type="InterPro" id="IPR011614">
    <property type="entry name" value="Catalase_core"/>
</dbReference>
<evidence type="ECO:0000256" key="13">
    <source>
        <dbReference type="PIRSR" id="PIRSR038927-3"/>
    </source>
</evidence>
<proteinExistence type="inferred from homology"/>
<evidence type="ECO:0000256" key="7">
    <source>
        <dbReference type="ARBA" id="ARBA00023002"/>
    </source>
</evidence>
<dbReference type="PANTHER" id="PTHR42821:SF1">
    <property type="entry name" value="CATALASE-B"/>
    <property type="match status" value="1"/>
</dbReference>
<dbReference type="SUPFAM" id="SSF52317">
    <property type="entry name" value="Class I glutamine amidotransferase-like"/>
    <property type="match status" value="1"/>
</dbReference>
<dbReference type="EC" id="1.11.1.6" evidence="3 10"/>
<dbReference type="RefSeq" id="WP_149474512.1">
    <property type="nucleotide sequence ID" value="NZ_JAGGMB010000002.1"/>
</dbReference>
<feature type="active site" evidence="11">
    <location>
        <position position="149"/>
    </location>
</feature>
<dbReference type="GO" id="GO:0042744">
    <property type="term" value="P:hydrogen peroxide catabolic process"/>
    <property type="evidence" value="ECO:0007669"/>
    <property type="project" value="UniProtKB-UniRule"/>
</dbReference>
<dbReference type="GO" id="GO:0046872">
    <property type="term" value="F:metal ion binding"/>
    <property type="evidence" value="ECO:0007669"/>
    <property type="project" value="UniProtKB-KW"/>
</dbReference>
<dbReference type="AlphaFoldDB" id="A0A9X0YRC0"/>
<evidence type="ECO:0000256" key="11">
    <source>
        <dbReference type="PIRSR" id="PIRSR038927-1"/>
    </source>
</evidence>
<dbReference type="InterPro" id="IPR024708">
    <property type="entry name" value="Catalase_AS"/>
</dbReference>
<keyword evidence="6 10" id="KW-0479">Metal-binding</keyword>
<gene>
    <name evidence="17" type="ORF">J2Z64_000883</name>
</gene>
<dbReference type="PIRSF" id="PIRSF038927">
    <property type="entry name" value="Catalase_clade2"/>
    <property type="match status" value="1"/>
</dbReference>
<keyword evidence="4 10" id="KW-0575">Peroxidase</keyword>
<comment type="cofactor">
    <cofactor evidence="1 10 12">
        <name>heme</name>
        <dbReference type="ChEBI" id="CHEBI:30413"/>
    </cofactor>
</comment>
<evidence type="ECO:0000256" key="9">
    <source>
        <dbReference type="ARBA" id="ARBA00023324"/>
    </source>
</evidence>
<dbReference type="PANTHER" id="PTHR42821">
    <property type="entry name" value="CATALASE"/>
    <property type="match status" value="1"/>
</dbReference>
<dbReference type="Gene3D" id="3.40.50.880">
    <property type="match status" value="1"/>
</dbReference>
<dbReference type="PROSITE" id="PS00437">
    <property type="entry name" value="CATALASE_1"/>
    <property type="match status" value="1"/>
</dbReference>
<organism evidence="17 18">
    <name type="scientific">Oceanobacillus polygoni</name>
    <dbReference type="NCBI Taxonomy" id="1235259"/>
    <lineage>
        <taxon>Bacteria</taxon>
        <taxon>Bacillati</taxon>
        <taxon>Bacillota</taxon>
        <taxon>Bacilli</taxon>
        <taxon>Bacillales</taxon>
        <taxon>Bacillaceae</taxon>
        <taxon>Oceanobacillus</taxon>
    </lineage>
</organism>
<keyword evidence="9 10" id="KW-0376">Hydrogen peroxide</keyword>
<dbReference type="InterPro" id="IPR041399">
    <property type="entry name" value="Catalase_large_C"/>
</dbReference>
<evidence type="ECO:0000256" key="2">
    <source>
        <dbReference type="ARBA" id="ARBA00010660"/>
    </source>
</evidence>
<evidence type="ECO:0000259" key="16">
    <source>
        <dbReference type="SMART" id="SM01060"/>
    </source>
</evidence>
<dbReference type="Pfam" id="PF00199">
    <property type="entry name" value="Catalase"/>
    <property type="match status" value="1"/>
</dbReference>
<feature type="binding site" evidence="13">
    <location>
        <position position="113"/>
    </location>
    <ligand>
        <name>heme</name>
        <dbReference type="ChEBI" id="CHEBI:30413"/>
    </ligand>
</feature>
<evidence type="ECO:0000256" key="12">
    <source>
        <dbReference type="PIRSR" id="PIRSR038927-2"/>
    </source>
</evidence>
<feature type="binding site" evidence="13">
    <location>
        <position position="359"/>
    </location>
    <ligand>
        <name>heme</name>
        <dbReference type="ChEBI" id="CHEBI:30413"/>
    </ligand>
</feature>
<dbReference type="InterPro" id="IPR020835">
    <property type="entry name" value="Catalase_sf"/>
</dbReference>
<dbReference type="SMART" id="SM01060">
    <property type="entry name" value="Catalase"/>
    <property type="match status" value="1"/>
</dbReference>
<name>A0A9X0YRC0_9BACI</name>
<dbReference type="Gene3D" id="1.20.1370.20">
    <property type="match status" value="1"/>
</dbReference>
<accession>A0A9X0YRC0</accession>
<dbReference type="InterPro" id="IPR024712">
    <property type="entry name" value="Catalase_clade2"/>
</dbReference>
<keyword evidence="8 10" id="KW-0408">Iron</keyword>
<dbReference type="EMBL" id="JAGGMB010000002">
    <property type="protein sequence ID" value="MBP2076671.1"/>
    <property type="molecule type" value="Genomic_DNA"/>
</dbReference>
<comment type="function">
    <text evidence="10">Decomposes hydrogen peroxide into water and oxygen; serves to protect cells from the toxic effects of hydrogen peroxide.</text>
</comment>
<evidence type="ECO:0000313" key="18">
    <source>
        <dbReference type="Proteomes" id="UP001138793"/>
    </source>
</evidence>
<comment type="similarity">
    <text evidence="2">Belongs to the catalase family. HPII subfamily.</text>
</comment>
<keyword evidence="18" id="KW-1185">Reference proteome</keyword>
<comment type="caution">
    <text evidence="17">The sequence shown here is derived from an EMBL/GenBank/DDBJ whole genome shotgun (WGS) entry which is preliminary data.</text>
</comment>
<protein>
    <recommendedName>
        <fullName evidence="3 10">Catalase</fullName>
        <ecNumber evidence="3 10">1.11.1.6</ecNumber>
    </recommendedName>
</protein>
<keyword evidence="7 10" id="KW-0560">Oxidoreductase</keyword>
<evidence type="ECO:0000256" key="10">
    <source>
        <dbReference type="PIRNR" id="PIRNR038927"/>
    </source>
</evidence>
<evidence type="ECO:0000256" key="6">
    <source>
        <dbReference type="ARBA" id="ARBA00022723"/>
    </source>
</evidence>
<dbReference type="Pfam" id="PF18011">
    <property type="entry name" value="Catalase_C"/>
    <property type="match status" value="1"/>
</dbReference>
<dbReference type="SUPFAM" id="SSF56634">
    <property type="entry name" value="Heme-dependent catalase-like"/>
    <property type="match status" value="1"/>
</dbReference>
<evidence type="ECO:0000256" key="15">
    <source>
        <dbReference type="RuleBase" id="RU000498"/>
    </source>
</evidence>
<dbReference type="GO" id="GO:0005829">
    <property type="term" value="C:cytosol"/>
    <property type="evidence" value="ECO:0007669"/>
    <property type="project" value="TreeGrafter"/>
</dbReference>
<evidence type="ECO:0000256" key="4">
    <source>
        <dbReference type="ARBA" id="ARBA00022559"/>
    </source>
</evidence>
<dbReference type="InterPro" id="IPR043156">
    <property type="entry name" value="Catalase_clade2_helical"/>
</dbReference>
<dbReference type="InterPro" id="IPR010582">
    <property type="entry name" value="Catalase_immune_responsive"/>
</dbReference>
<feature type="active site" evidence="11">
    <location>
        <position position="76"/>
    </location>
</feature>
<dbReference type="FunFam" id="2.40.180.10:FF:000003">
    <property type="entry name" value="Catalase"/>
    <property type="match status" value="1"/>
</dbReference>
<dbReference type="GO" id="GO:0020037">
    <property type="term" value="F:heme binding"/>
    <property type="evidence" value="ECO:0007669"/>
    <property type="project" value="UniProtKB-UniRule"/>
</dbReference>
<evidence type="ECO:0000256" key="14">
    <source>
        <dbReference type="PIRSR" id="PIRSR038927-4"/>
    </source>
</evidence>
<feature type="binding site" evidence="13">
    <location>
        <position position="370"/>
    </location>
    <ligand>
        <name>heme</name>
        <dbReference type="ChEBI" id="CHEBI:30413"/>
    </ligand>
</feature>
<evidence type="ECO:0000313" key="17">
    <source>
        <dbReference type="EMBL" id="MBP2076671.1"/>
    </source>
</evidence>
<feature type="binding site" evidence="13">
    <location>
        <position position="73"/>
    </location>
    <ligand>
        <name>heme</name>
        <dbReference type="ChEBI" id="CHEBI:30413"/>
    </ligand>
</feature>
<feature type="cross-link" description="3'-histidyl-3-tyrosine (His-Tyr)" evidence="14">
    <location>
        <begin position="340"/>
        <end position="363"/>
    </location>
</feature>
<dbReference type="PROSITE" id="PS51402">
    <property type="entry name" value="CATALASE_3"/>
    <property type="match status" value="1"/>
</dbReference>
<comment type="catalytic activity">
    <reaction evidence="10 15">
        <text>2 H2O2 = O2 + 2 H2O</text>
        <dbReference type="Rhea" id="RHEA:20309"/>
        <dbReference type="ChEBI" id="CHEBI:15377"/>
        <dbReference type="ChEBI" id="CHEBI:15379"/>
        <dbReference type="ChEBI" id="CHEBI:16240"/>
        <dbReference type="EC" id="1.11.1.6"/>
    </reaction>
</comment>
<feature type="binding site" evidence="13">
    <location>
        <position position="162"/>
    </location>
    <ligand>
        <name>heme</name>
        <dbReference type="ChEBI" id="CHEBI:30413"/>
    </ligand>
</feature>
<keyword evidence="5 10" id="KW-0349">Heme</keyword>
<evidence type="ECO:0000256" key="1">
    <source>
        <dbReference type="ARBA" id="ARBA00001971"/>
    </source>
</evidence>
<evidence type="ECO:0000256" key="5">
    <source>
        <dbReference type="ARBA" id="ARBA00022617"/>
    </source>
</evidence>